<comment type="similarity">
    <text evidence="1 2">Belongs to the TIFY/JAZ family.</text>
</comment>
<reference evidence="5" key="1">
    <citation type="submission" date="2023-05" db="EMBL/GenBank/DDBJ databases">
        <title>Genome and transcriptome analyses reveal genes involved in the formation of fine ridges on petal epidermal cells in Hibiscus trionum.</title>
        <authorList>
            <person name="Koshimizu S."/>
            <person name="Masuda S."/>
            <person name="Ishii T."/>
            <person name="Shirasu K."/>
            <person name="Hoshino A."/>
            <person name="Arita M."/>
        </authorList>
    </citation>
    <scope>NUCLEOTIDE SEQUENCE</scope>
    <source>
        <strain evidence="5">Hamamatsu line</strain>
    </source>
</reference>
<proteinExistence type="inferred from homology"/>
<evidence type="ECO:0000313" key="6">
    <source>
        <dbReference type="Proteomes" id="UP001165190"/>
    </source>
</evidence>
<comment type="subcellular location">
    <subcellularLocation>
        <location evidence="2">Nucleus</location>
    </subcellularLocation>
</comment>
<organism evidence="5 6">
    <name type="scientific">Hibiscus trionum</name>
    <name type="common">Flower of an hour</name>
    <dbReference type="NCBI Taxonomy" id="183268"/>
    <lineage>
        <taxon>Eukaryota</taxon>
        <taxon>Viridiplantae</taxon>
        <taxon>Streptophyta</taxon>
        <taxon>Embryophyta</taxon>
        <taxon>Tracheophyta</taxon>
        <taxon>Spermatophyta</taxon>
        <taxon>Magnoliopsida</taxon>
        <taxon>eudicotyledons</taxon>
        <taxon>Gunneridae</taxon>
        <taxon>Pentapetalae</taxon>
        <taxon>rosids</taxon>
        <taxon>malvids</taxon>
        <taxon>Malvales</taxon>
        <taxon>Malvaceae</taxon>
        <taxon>Malvoideae</taxon>
        <taxon>Hibiscus</taxon>
    </lineage>
</organism>
<sequence length="283" mass="30758">MSGSGQKSGKALERASFVNLLSQFLKEKRNLGDISVGMASKPESKGIETPRQQAATMNFLPNMDHSSESLKPNIVASTSNSNAKPSGFFHEIGNFGASGSREDTNNTNRTDFRKPAKVEAKSSQLTMFFGGQVVVFNDFPSDKFKEIMDFLASHGCSTACCGVVADTGMEKVDSKIDKVEPSNPEIPDLNVATTTGNSPPPLSPVPSIEQCEYGSSASDLRIARRNSLHKFFEKRKDRAAARAPYQVNNVRRSPPPPKPDESKSSHEEGQSSKEASRDLDLKL</sequence>
<dbReference type="GO" id="GO:0009611">
    <property type="term" value="P:response to wounding"/>
    <property type="evidence" value="ECO:0007669"/>
    <property type="project" value="UniProtKB-UniRule"/>
</dbReference>
<evidence type="ECO:0000256" key="2">
    <source>
        <dbReference type="RuleBase" id="RU369065"/>
    </source>
</evidence>
<dbReference type="OrthoDB" id="1937734at2759"/>
<dbReference type="InterPro" id="IPR010399">
    <property type="entry name" value="Tify_dom"/>
</dbReference>
<accession>A0A9W7IAV6</accession>
<gene>
    <name evidence="5" type="ORF">HRI_002842900</name>
</gene>
<feature type="region of interest" description="Disordered" evidence="3">
    <location>
        <begin position="177"/>
        <end position="207"/>
    </location>
</feature>
<dbReference type="PROSITE" id="PS51320">
    <property type="entry name" value="TIFY"/>
    <property type="match status" value="1"/>
</dbReference>
<dbReference type="AlphaFoldDB" id="A0A9W7IAV6"/>
<dbReference type="Pfam" id="PF09425">
    <property type="entry name" value="Jas_motif"/>
    <property type="match status" value="1"/>
</dbReference>
<dbReference type="Proteomes" id="UP001165190">
    <property type="component" value="Unassembled WGS sequence"/>
</dbReference>
<dbReference type="PANTHER" id="PTHR33077">
    <property type="entry name" value="PROTEIN TIFY 4A-RELATED-RELATED"/>
    <property type="match status" value="1"/>
</dbReference>
<protein>
    <recommendedName>
        <fullName evidence="2">Protein TIFY</fullName>
    </recommendedName>
    <alternativeName>
        <fullName evidence="2">Jasmonate ZIM domain-containing protein</fullName>
    </alternativeName>
</protein>
<dbReference type="InterPro" id="IPR040390">
    <property type="entry name" value="TIFY/JAZ"/>
</dbReference>
<dbReference type="InterPro" id="IPR018467">
    <property type="entry name" value="CCT_CS"/>
</dbReference>
<dbReference type="SMART" id="SM00979">
    <property type="entry name" value="TIFY"/>
    <property type="match status" value="1"/>
</dbReference>
<dbReference type="GO" id="GO:0005634">
    <property type="term" value="C:nucleus"/>
    <property type="evidence" value="ECO:0007669"/>
    <property type="project" value="UniProtKB-SubCell"/>
</dbReference>
<evidence type="ECO:0000313" key="5">
    <source>
        <dbReference type="EMBL" id="GMI91736.1"/>
    </source>
</evidence>
<evidence type="ECO:0000256" key="3">
    <source>
        <dbReference type="SAM" id="MobiDB-lite"/>
    </source>
</evidence>
<dbReference type="Pfam" id="PF06200">
    <property type="entry name" value="tify"/>
    <property type="match status" value="1"/>
</dbReference>
<keyword evidence="2" id="KW-1184">Jasmonic acid signaling pathway</keyword>
<comment type="domain">
    <text evidence="2">The jas domain is required for interaction with COI1.</text>
</comment>
<feature type="compositionally biased region" description="Basic and acidic residues" evidence="3">
    <location>
        <begin position="258"/>
        <end position="283"/>
    </location>
</feature>
<dbReference type="PANTHER" id="PTHR33077:SF52">
    <property type="entry name" value="PROTEIN TIFY 11D"/>
    <property type="match status" value="1"/>
</dbReference>
<keyword evidence="6" id="KW-1185">Reference proteome</keyword>
<dbReference type="GO" id="GO:0031347">
    <property type="term" value="P:regulation of defense response"/>
    <property type="evidence" value="ECO:0007669"/>
    <property type="project" value="UniProtKB-UniRule"/>
</dbReference>
<dbReference type="EMBL" id="BSYR01000024">
    <property type="protein sequence ID" value="GMI91736.1"/>
    <property type="molecule type" value="Genomic_DNA"/>
</dbReference>
<feature type="region of interest" description="Disordered" evidence="3">
    <location>
        <begin position="234"/>
        <end position="283"/>
    </location>
</feature>
<keyword evidence="2" id="KW-0539">Nucleus</keyword>
<name>A0A9W7IAV6_HIBTR</name>
<feature type="domain" description="Tify" evidence="4">
    <location>
        <begin position="118"/>
        <end position="153"/>
    </location>
</feature>
<dbReference type="GO" id="GO:2000022">
    <property type="term" value="P:regulation of jasmonic acid mediated signaling pathway"/>
    <property type="evidence" value="ECO:0007669"/>
    <property type="project" value="UniProtKB-UniRule"/>
</dbReference>
<evidence type="ECO:0000256" key="1">
    <source>
        <dbReference type="ARBA" id="ARBA00008614"/>
    </source>
</evidence>
<comment type="function">
    <text evidence="2">Repressor of jasmonate responses.</text>
</comment>
<comment type="caution">
    <text evidence="5">The sequence shown here is derived from an EMBL/GenBank/DDBJ whole genome shotgun (WGS) entry which is preliminary data.</text>
</comment>
<evidence type="ECO:0000259" key="4">
    <source>
        <dbReference type="PROSITE" id="PS51320"/>
    </source>
</evidence>